<evidence type="ECO:0000313" key="3">
    <source>
        <dbReference type="WBParaSite" id="BPAG_0000046201-mRNA-1"/>
    </source>
</evidence>
<evidence type="ECO:0000313" key="2">
    <source>
        <dbReference type="Proteomes" id="UP000278627"/>
    </source>
</evidence>
<organism evidence="3">
    <name type="scientific">Brugia pahangi</name>
    <name type="common">Filarial nematode worm</name>
    <dbReference type="NCBI Taxonomy" id="6280"/>
    <lineage>
        <taxon>Eukaryota</taxon>
        <taxon>Metazoa</taxon>
        <taxon>Ecdysozoa</taxon>
        <taxon>Nematoda</taxon>
        <taxon>Chromadorea</taxon>
        <taxon>Rhabditida</taxon>
        <taxon>Spirurina</taxon>
        <taxon>Spiruromorpha</taxon>
        <taxon>Filarioidea</taxon>
        <taxon>Onchocercidae</taxon>
        <taxon>Brugia</taxon>
    </lineage>
</organism>
<accession>A0A0N4SXP6</accession>
<evidence type="ECO:0000313" key="1">
    <source>
        <dbReference type="EMBL" id="VDN81649.1"/>
    </source>
</evidence>
<dbReference type="EMBL" id="UZAD01000020">
    <property type="protein sequence ID" value="VDN81649.1"/>
    <property type="molecule type" value="Genomic_DNA"/>
</dbReference>
<gene>
    <name evidence="1" type="ORF">BPAG_LOCUS463</name>
</gene>
<name>A0A0N4SXP6_BRUPA</name>
<dbReference type="Proteomes" id="UP000278627">
    <property type="component" value="Unassembled WGS sequence"/>
</dbReference>
<dbReference type="WBParaSite" id="BPAG_0000046201-mRNA-1">
    <property type="protein sequence ID" value="BPAG_0000046201-mRNA-1"/>
    <property type="gene ID" value="BPAG_0000046201"/>
</dbReference>
<protein>
    <submittedName>
        <fullName evidence="1 3">Uncharacterized protein</fullName>
    </submittedName>
</protein>
<keyword evidence="2" id="KW-1185">Reference proteome</keyword>
<proteinExistence type="predicted"/>
<reference evidence="3" key="1">
    <citation type="submission" date="2017-02" db="UniProtKB">
        <authorList>
            <consortium name="WormBaseParasite"/>
        </authorList>
    </citation>
    <scope>IDENTIFICATION</scope>
</reference>
<sequence>MNCVAYRVNSMRMNANMKTKVFTGEINFPFNISFYNFSNSPLKEDELDFEKVHGRKEGKREERCQKLVKE</sequence>
<dbReference type="AlphaFoldDB" id="A0A0N4SXP6"/>
<reference evidence="1 2" key="2">
    <citation type="submission" date="2018-11" db="EMBL/GenBank/DDBJ databases">
        <authorList>
            <consortium name="Pathogen Informatics"/>
        </authorList>
    </citation>
    <scope>NUCLEOTIDE SEQUENCE [LARGE SCALE GENOMIC DNA]</scope>
</reference>